<name>H5X8H1_9PSEU</name>
<evidence type="ECO:0000313" key="3">
    <source>
        <dbReference type="EMBL" id="EHR50267.1"/>
    </source>
</evidence>
<evidence type="ECO:0000256" key="2">
    <source>
        <dbReference type="SAM" id="Phobius"/>
    </source>
</evidence>
<feature type="transmembrane region" description="Helical" evidence="2">
    <location>
        <begin position="140"/>
        <end position="159"/>
    </location>
</feature>
<dbReference type="OrthoDB" id="2595667at2"/>
<dbReference type="HOGENOM" id="CLU_122393_0_0_11"/>
<reference evidence="3 4" key="1">
    <citation type="journal article" date="2012" name="Stand. Genomic Sci.">
        <title>Genome sequence of the ocean sediment bacterium Saccharomonospora marina type strain (XMU15(T)).</title>
        <authorList>
            <person name="Klenk H.P."/>
            <person name="Lu M."/>
            <person name="Lucas S."/>
            <person name="Lapidus A."/>
            <person name="Copeland A."/>
            <person name="Pitluck S."/>
            <person name="Goodwin L.A."/>
            <person name="Han C."/>
            <person name="Tapia R."/>
            <person name="Brambilla E.M."/>
            <person name="Potter G."/>
            <person name="Land M."/>
            <person name="Ivanova N."/>
            <person name="Rohde M."/>
            <person name="Goker M."/>
            <person name="Detter J.C."/>
            <person name="Li W.J."/>
            <person name="Kyrpides N.C."/>
            <person name="Woyke T."/>
        </authorList>
    </citation>
    <scope>NUCLEOTIDE SEQUENCE [LARGE SCALE GENOMIC DNA]</scope>
    <source>
        <strain evidence="3 4">XMU15</strain>
    </source>
</reference>
<organism evidence="3 4">
    <name type="scientific">Saccharomonospora marina XMU15</name>
    <dbReference type="NCBI Taxonomy" id="882083"/>
    <lineage>
        <taxon>Bacteria</taxon>
        <taxon>Bacillati</taxon>
        <taxon>Actinomycetota</taxon>
        <taxon>Actinomycetes</taxon>
        <taxon>Pseudonocardiales</taxon>
        <taxon>Pseudonocardiaceae</taxon>
        <taxon>Saccharomonospora</taxon>
    </lineage>
</organism>
<keyword evidence="2" id="KW-0472">Membrane</keyword>
<evidence type="ECO:0000256" key="1">
    <source>
        <dbReference type="SAM" id="MobiDB-lite"/>
    </source>
</evidence>
<protein>
    <submittedName>
        <fullName evidence="3">Uncharacterized protein</fullName>
    </submittedName>
</protein>
<accession>H5X8H1</accession>
<evidence type="ECO:0000313" key="4">
    <source>
        <dbReference type="Proteomes" id="UP000004926"/>
    </source>
</evidence>
<gene>
    <name evidence="3" type="ORF">SacmaDRAFT_2011</name>
</gene>
<feature type="transmembrane region" description="Helical" evidence="2">
    <location>
        <begin position="84"/>
        <end position="106"/>
    </location>
</feature>
<dbReference type="Proteomes" id="UP000004926">
    <property type="component" value="Chromosome"/>
</dbReference>
<feature type="region of interest" description="Disordered" evidence="1">
    <location>
        <begin position="162"/>
        <end position="191"/>
    </location>
</feature>
<dbReference type="AlphaFoldDB" id="H5X8H1"/>
<keyword evidence="4" id="KW-1185">Reference proteome</keyword>
<keyword evidence="2" id="KW-0812">Transmembrane</keyword>
<dbReference type="EMBL" id="CM001439">
    <property type="protein sequence ID" value="EHR50267.1"/>
    <property type="molecule type" value="Genomic_DNA"/>
</dbReference>
<dbReference type="eggNOG" id="ENOG5030ZWG">
    <property type="taxonomic scope" value="Bacteria"/>
</dbReference>
<feature type="compositionally biased region" description="Basic and acidic residues" evidence="1">
    <location>
        <begin position="177"/>
        <end position="191"/>
    </location>
</feature>
<dbReference type="RefSeq" id="WP_009153652.1">
    <property type="nucleotide sequence ID" value="NZ_CM001439.1"/>
</dbReference>
<keyword evidence="2" id="KW-1133">Transmembrane helix</keyword>
<dbReference type="STRING" id="882083.SacmaDRAFT_2011"/>
<feature type="transmembrane region" description="Helical" evidence="2">
    <location>
        <begin position="57"/>
        <end position="77"/>
    </location>
</feature>
<sequence>MRRLVTALLIGLTVATTVSFGAVLGETFMLYPNIFHDPPRSLVLAREFMVEGSPSDFFPPLGFLIILTGTVTVLSTWRSKAIRWYVLGAALAYLCFELLFSMVWFWPRNEIMFVDPVGTHSAEFLRATAREFVAGHWARVAGGALTAGLLFTALIRWLCSPGRSPGRSSDSAGVTAVERDRRTAAAREQAP</sequence>
<proteinExistence type="predicted"/>